<comment type="caution">
    <text evidence="1">The sequence shown here is derived from an EMBL/GenBank/DDBJ whole genome shotgun (WGS) entry which is preliminary data.</text>
</comment>
<reference evidence="1 2" key="1">
    <citation type="submission" date="2021-05" db="EMBL/GenBank/DDBJ databases">
        <title>Genome Assembly of Synthetic Allotetraploid Brassica napus Reveals Homoeologous Exchanges between Subgenomes.</title>
        <authorList>
            <person name="Davis J.T."/>
        </authorList>
    </citation>
    <scope>NUCLEOTIDE SEQUENCE [LARGE SCALE GENOMIC DNA]</scope>
    <source>
        <strain evidence="2">cv. Da-Ae</strain>
        <tissue evidence="1">Seedling</tissue>
    </source>
</reference>
<dbReference type="Gene3D" id="1.10.1200.210">
    <property type="entry name" value="Chaperonin-like RbcX"/>
    <property type="match status" value="1"/>
</dbReference>
<dbReference type="EMBL" id="JAGKQM010000019">
    <property type="protein sequence ID" value="KAH0860393.1"/>
    <property type="molecule type" value="Genomic_DNA"/>
</dbReference>
<dbReference type="Proteomes" id="UP000824890">
    <property type="component" value="Unassembled WGS sequence"/>
</dbReference>
<dbReference type="SUPFAM" id="SSF141562">
    <property type="entry name" value="At5g01610-like"/>
    <property type="match status" value="1"/>
</dbReference>
<dbReference type="PANTHER" id="PTHR31676">
    <property type="entry name" value="T31J12.3 PROTEIN-RELATED"/>
    <property type="match status" value="1"/>
</dbReference>
<evidence type="ECO:0000313" key="2">
    <source>
        <dbReference type="Proteomes" id="UP000824890"/>
    </source>
</evidence>
<dbReference type="InterPro" id="IPR038052">
    <property type="entry name" value="Chaperonin_RbcX_sf"/>
</dbReference>
<organism evidence="1 2">
    <name type="scientific">Brassica napus</name>
    <name type="common">Rape</name>
    <dbReference type="NCBI Taxonomy" id="3708"/>
    <lineage>
        <taxon>Eukaryota</taxon>
        <taxon>Viridiplantae</taxon>
        <taxon>Streptophyta</taxon>
        <taxon>Embryophyta</taxon>
        <taxon>Tracheophyta</taxon>
        <taxon>Spermatophyta</taxon>
        <taxon>Magnoliopsida</taxon>
        <taxon>eudicotyledons</taxon>
        <taxon>Gunneridae</taxon>
        <taxon>Pentapetalae</taxon>
        <taxon>rosids</taxon>
        <taxon>malvids</taxon>
        <taxon>Brassicales</taxon>
        <taxon>Brassicaceae</taxon>
        <taxon>Brassiceae</taxon>
        <taxon>Brassica</taxon>
    </lineage>
</organism>
<keyword evidence="2" id="KW-1185">Reference proteome</keyword>
<sequence>MNSQIKSQIHKHERSLNNQRTLLTTHKSLLSSLSSQQSMALYRFSLTLLFSLALLTTPTLSLYEPDPDSDSISSTVYELLPKYGLPSGLLPDSVTNFTLSDDGRFVVYLSKPCTIEFDYLVYYEKTISGRIGYGSITELEGIQVKRFFLWFDVDEIKVDLPPNDSIYFKVGIINKKLDIDQFKTVHSCGDDGVSGSCGDSWMSFLQIPEMMNEAEMLITELLPEFDWLVFNGHFPSYGPNSCFMFSSFALFLSEIMVGALFVVGSSVMDSPNGPCLCLDAHARSSRNKKKILGSSAGSSFTGSVIVFRLSSKRVPRIATRRSKRRLLIVNEDVAGNYNDTFGDVKTINKNTLEIIFGLWSYVSPLFYNSYVVSNRPTDGKRFLRTLGKESQELAERVMITRLHLPCKWIKKCDHGKIYQDITDENLALMRERLMETVIWPIPMIQPEEEMSHHSI</sequence>
<accession>A0ABQ7XWT5</accession>
<gene>
    <name evidence="1" type="ORF">HID58_088654</name>
</gene>
<dbReference type="SUPFAM" id="SSF158615">
    <property type="entry name" value="RbcX-like"/>
    <property type="match status" value="1"/>
</dbReference>
<proteinExistence type="predicted"/>
<dbReference type="Pfam" id="PF04398">
    <property type="entry name" value="DUF538"/>
    <property type="match status" value="1"/>
</dbReference>
<dbReference type="InterPro" id="IPR007493">
    <property type="entry name" value="DUF538"/>
</dbReference>
<evidence type="ECO:0000313" key="1">
    <source>
        <dbReference type="EMBL" id="KAH0860393.1"/>
    </source>
</evidence>
<dbReference type="InterPro" id="IPR036758">
    <property type="entry name" value="At5g01610-like"/>
</dbReference>
<dbReference type="PANTHER" id="PTHR31676:SF71">
    <property type="entry name" value="EXPRESSED PROTEIN"/>
    <property type="match status" value="1"/>
</dbReference>
<dbReference type="Gene3D" id="2.30.240.10">
    <property type="entry name" value="At5g01610-like"/>
    <property type="match status" value="1"/>
</dbReference>
<protein>
    <submittedName>
        <fullName evidence="1">Uncharacterized protein</fullName>
    </submittedName>
</protein>
<name>A0ABQ7XWT5_BRANA</name>